<accession>A0A1G2EIS9</accession>
<dbReference type="AlphaFoldDB" id="A0A1G2EIS9"/>
<gene>
    <name evidence="3" type="ORF">A2W71_02695</name>
</gene>
<dbReference type="EMBL" id="MHMJ01000029">
    <property type="protein sequence ID" value="OGZ25251.1"/>
    <property type="molecule type" value="Genomic_DNA"/>
</dbReference>
<evidence type="ECO:0000313" key="4">
    <source>
        <dbReference type="Proteomes" id="UP000176216"/>
    </source>
</evidence>
<feature type="domain" description="DDH" evidence="1">
    <location>
        <begin position="24"/>
        <end position="174"/>
    </location>
</feature>
<dbReference type="InterPro" id="IPR003156">
    <property type="entry name" value="DHHA1_dom"/>
</dbReference>
<name>A0A1G2EIS9_9BACT</name>
<dbReference type="Gene3D" id="3.90.1640.30">
    <property type="match status" value="1"/>
</dbReference>
<dbReference type="Pfam" id="PF02272">
    <property type="entry name" value="DHHA1"/>
    <property type="match status" value="1"/>
</dbReference>
<evidence type="ECO:0000259" key="2">
    <source>
        <dbReference type="Pfam" id="PF02272"/>
    </source>
</evidence>
<organism evidence="3 4">
    <name type="scientific">Candidatus Nealsonbacteria bacterium RIFCSPLOWO2_02_39_8</name>
    <dbReference type="NCBI Taxonomy" id="1801674"/>
    <lineage>
        <taxon>Bacteria</taxon>
        <taxon>Candidatus Nealsoniibacteriota</taxon>
    </lineage>
</organism>
<sequence>MAVEIKNLEKAAKRILEAVKAGERIIIYGDSDLDGVASVVILEECLKNLGTSAVALYFYDREKEGYGINEKALGKLKKYSPALFITLDCGISNFKEVKIANDFGFEVIIIDHHEILGKIPEASIVVDPKQEGDNYPFKKFANAGITFRLAKILLRDTLSEGLRKSFLELTVLATIADMMPRTDDNEEMIRECLPHLKQSWRPGIQALLNLEAIKPLPLPQQVSKINSLLNIRDIKDDMPAAFRLLTASKSGEAEKLAKKLFKKWIEKKKKTEEVIGQVENRIGDKAASFILEGGSRWELILLGTAASIISQRYQKPVFLYKEGKKESHGSCRAPAGCNLVEAMNACSEFLLTYGGHPQAGGFKIKNKDIEKFMSCLNKYFIK</sequence>
<comment type="caution">
    <text evidence="3">The sequence shown here is derived from an EMBL/GenBank/DDBJ whole genome shotgun (WGS) entry which is preliminary data.</text>
</comment>
<dbReference type="PANTHER" id="PTHR30255:SF2">
    <property type="entry name" value="SINGLE-STRANDED-DNA-SPECIFIC EXONUCLEASE RECJ"/>
    <property type="match status" value="1"/>
</dbReference>
<dbReference type="Gene3D" id="3.10.310.30">
    <property type="match status" value="1"/>
</dbReference>
<dbReference type="PANTHER" id="PTHR30255">
    <property type="entry name" value="SINGLE-STRANDED-DNA-SPECIFIC EXONUCLEASE RECJ"/>
    <property type="match status" value="1"/>
</dbReference>
<proteinExistence type="predicted"/>
<dbReference type="InterPro" id="IPR051673">
    <property type="entry name" value="SSDNA_exonuclease_RecJ"/>
</dbReference>
<dbReference type="InterPro" id="IPR038763">
    <property type="entry name" value="DHH_sf"/>
</dbReference>
<dbReference type="InterPro" id="IPR001667">
    <property type="entry name" value="DDH_dom"/>
</dbReference>
<reference evidence="3 4" key="1">
    <citation type="journal article" date="2016" name="Nat. Commun.">
        <title>Thousands of microbial genomes shed light on interconnected biogeochemical processes in an aquifer system.</title>
        <authorList>
            <person name="Anantharaman K."/>
            <person name="Brown C.T."/>
            <person name="Hug L.A."/>
            <person name="Sharon I."/>
            <person name="Castelle C.J."/>
            <person name="Probst A.J."/>
            <person name="Thomas B.C."/>
            <person name="Singh A."/>
            <person name="Wilkins M.J."/>
            <person name="Karaoz U."/>
            <person name="Brodie E.L."/>
            <person name="Williams K.H."/>
            <person name="Hubbard S.S."/>
            <person name="Banfield J.F."/>
        </authorList>
    </citation>
    <scope>NUCLEOTIDE SEQUENCE [LARGE SCALE GENOMIC DNA]</scope>
</reference>
<dbReference type="GO" id="GO:0003676">
    <property type="term" value="F:nucleic acid binding"/>
    <property type="evidence" value="ECO:0007669"/>
    <property type="project" value="InterPro"/>
</dbReference>
<evidence type="ECO:0008006" key="5">
    <source>
        <dbReference type="Google" id="ProtNLM"/>
    </source>
</evidence>
<evidence type="ECO:0000259" key="1">
    <source>
        <dbReference type="Pfam" id="PF01368"/>
    </source>
</evidence>
<dbReference type="Pfam" id="PF01368">
    <property type="entry name" value="DHH"/>
    <property type="match status" value="1"/>
</dbReference>
<evidence type="ECO:0000313" key="3">
    <source>
        <dbReference type="EMBL" id="OGZ25251.1"/>
    </source>
</evidence>
<dbReference type="Proteomes" id="UP000176216">
    <property type="component" value="Unassembled WGS sequence"/>
</dbReference>
<feature type="domain" description="DHHA1" evidence="2">
    <location>
        <begin position="294"/>
        <end position="380"/>
    </location>
</feature>
<dbReference type="GO" id="GO:0004527">
    <property type="term" value="F:exonuclease activity"/>
    <property type="evidence" value="ECO:0007669"/>
    <property type="project" value="UniProtKB-KW"/>
</dbReference>
<dbReference type="SUPFAM" id="SSF64182">
    <property type="entry name" value="DHH phosphoesterases"/>
    <property type="match status" value="1"/>
</dbReference>
<protein>
    <recommendedName>
        <fullName evidence="5">DDH domain-containing protein</fullName>
    </recommendedName>
</protein>